<gene>
    <name evidence="2" type="ordered locus">FRAAL5873</name>
</gene>
<evidence type="ECO:0000313" key="2">
    <source>
        <dbReference type="EMBL" id="CAJ64498.1"/>
    </source>
</evidence>
<feature type="compositionally biased region" description="Basic and acidic residues" evidence="1">
    <location>
        <begin position="10"/>
        <end position="23"/>
    </location>
</feature>
<dbReference type="Proteomes" id="UP000000657">
    <property type="component" value="Chromosome"/>
</dbReference>
<protein>
    <submittedName>
        <fullName evidence="2">Uncharacterized protein</fullName>
    </submittedName>
</protein>
<dbReference type="AlphaFoldDB" id="Q0RDH1"/>
<evidence type="ECO:0000256" key="1">
    <source>
        <dbReference type="SAM" id="MobiDB-lite"/>
    </source>
</evidence>
<reference evidence="2 3" key="1">
    <citation type="journal article" date="2007" name="Genome Res.">
        <title>Genome characteristics of facultatively symbiotic Frankia sp. strains reflect host range and host plant biogeography.</title>
        <authorList>
            <person name="Normand P."/>
            <person name="Lapierre P."/>
            <person name="Tisa L.S."/>
            <person name="Gogarten J.P."/>
            <person name="Alloisio N."/>
            <person name="Bagnarol E."/>
            <person name="Bassi C.A."/>
            <person name="Berry A.M."/>
            <person name="Bickhart D.M."/>
            <person name="Choisne N."/>
            <person name="Couloux A."/>
            <person name="Cournoyer B."/>
            <person name="Cruveiller S."/>
            <person name="Daubin V."/>
            <person name="Demange N."/>
            <person name="Francino M.P."/>
            <person name="Goltsman E."/>
            <person name="Huang Y."/>
            <person name="Kopp O.R."/>
            <person name="Labarre L."/>
            <person name="Lapidus A."/>
            <person name="Lavire C."/>
            <person name="Marechal J."/>
            <person name="Martinez M."/>
            <person name="Mastronunzio J.E."/>
            <person name="Mullin B.C."/>
            <person name="Niemann J."/>
            <person name="Pujic P."/>
            <person name="Rawnsley T."/>
            <person name="Rouy Z."/>
            <person name="Schenowitz C."/>
            <person name="Sellstedt A."/>
            <person name="Tavares F."/>
            <person name="Tomkins J.P."/>
            <person name="Vallenet D."/>
            <person name="Valverde C."/>
            <person name="Wall L.G."/>
            <person name="Wang Y."/>
            <person name="Medigue C."/>
            <person name="Benson D.R."/>
        </authorList>
    </citation>
    <scope>NUCLEOTIDE SEQUENCE [LARGE SCALE GENOMIC DNA]</scope>
    <source>
        <strain evidence="3">DSM 45986 / CECT 9034 / ACN14a</strain>
    </source>
</reference>
<sequence length="67" mass="7251">MYSSPSSPTELRKEPDVAQDHISSEGAQTPRGNGPRTVRYGVKVAIAGRRCESIESRSDLTQTSQSS</sequence>
<accession>Q0RDH1</accession>
<dbReference type="EMBL" id="CT573213">
    <property type="protein sequence ID" value="CAJ64498.1"/>
    <property type="molecule type" value="Genomic_DNA"/>
</dbReference>
<proteinExistence type="predicted"/>
<dbReference type="HOGENOM" id="CLU_2806208_0_0_11"/>
<evidence type="ECO:0000313" key="3">
    <source>
        <dbReference type="Proteomes" id="UP000000657"/>
    </source>
</evidence>
<keyword evidence="3" id="KW-1185">Reference proteome</keyword>
<dbReference type="KEGG" id="fal:FRAAL5873"/>
<name>Q0RDH1_FRAAA</name>
<organism evidence="2 3">
    <name type="scientific">Frankia alni (strain DSM 45986 / CECT 9034 / ACN14a)</name>
    <dbReference type="NCBI Taxonomy" id="326424"/>
    <lineage>
        <taxon>Bacteria</taxon>
        <taxon>Bacillati</taxon>
        <taxon>Actinomycetota</taxon>
        <taxon>Actinomycetes</taxon>
        <taxon>Frankiales</taxon>
        <taxon>Frankiaceae</taxon>
        <taxon>Frankia</taxon>
    </lineage>
</organism>
<feature type="region of interest" description="Disordered" evidence="1">
    <location>
        <begin position="1"/>
        <end position="39"/>
    </location>
</feature>